<gene>
    <name evidence="7" type="ORF">MICPUN_64691</name>
</gene>
<dbReference type="InterPro" id="IPR002068">
    <property type="entry name" value="A-crystallin/Hsp20_dom"/>
</dbReference>
<dbReference type="InterPro" id="IPR008978">
    <property type="entry name" value="HSP20-like_chaperone"/>
</dbReference>
<evidence type="ECO:0000256" key="1">
    <source>
        <dbReference type="ARBA" id="ARBA00023016"/>
    </source>
</evidence>
<organism evidence="7 8">
    <name type="scientific">Micromonas commoda (strain RCC299 / NOUM17 / CCMP2709)</name>
    <name type="common">Picoplanktonic green alga</name>
    <dbReference type="NCBI Taxonomy" id="296587"/>
    <lineage>
        <taxon>Eukaryota</taxon>
        <taxon>Viridiplantae</taxon>
        <taxon>Chlorophyta</taxon>
        <taxon>Mamiellophyceae</taxon>
        <taxon>Mamiellales</taxon>
        <taxon>Mamiellaceae</taxon>
        <taxon>Micromonas</taxon>
    </lineage>
</organism>
<protein>
    <recommendedName>
        <fullName evidence="6">SHSP domain-containing protein</fullName>
    </recommendedName>
</protein>
<feature type="region of interest" description="Disordered" evidence="4">
    <location>
        <begin position="266"/>
        <end position="304"/>
    </location>
</feature>
<evidence type="ECO:0000256" key="4">
    <source>
        <dbReference type="SAM" id="MobiDB-lite"/>
    </source>
</evidence>
<dbReference type="PANTHER" id="PTHR11527">
    <property type="entry name" value="HEAT-SHOCK PROTEIN 20 FAMILY MEMBER"/>
    <property type="match status" value="1"/>
</dbReference>
<name>C1EIT3_MICCC</name>
<feature type="domain" description="SHSP" evidence="6">
    <location>
        <begin position="214"/>
        <end position="372"/>
    </location>
</feature>
<keyword evidence="1" id="KW-0346">Stress response</keyword>
<evidence type="ECO:0000259" key="6">
    <source>
        <dbReference type="PROSITE" id="PS01031"/>
    </source>
</evidence>
<accession>C1EIT3</accession>
<evidence type="ECO:0000256" key="5">
    <source>
        <dbReference type="SAM" id="SignalP"/>
    </source>
</evidence>
<feature type="compositionally biased region" description="Basic residues" evidence="4">
    <location>
        <begin position="273"/>
        <end position="289"/>
    </location>
</feature>
<feature type="region of interest" description="Disordered" evidence="4">
    <location>
        <begin position="98"/>
        <end position="141"/>
    </location>
</feature>
<dbReference type="AlphaFoldDB" id="C1EIT3"/>
<dbReference type="SUPFAM" id="SSF49764">
    <property type="entry name" value="HSP20-like chaperones"/>
    <property type="match status" value="1"/>
</dbReference>
<dbReference type="EMBL" id="CP001334">
    <property type="protein sequence ID" value="ACO68069.1"/>
    <property type="molecule type" value="Genomic_DNA"/>
</dbReference>
<proteinExistence type="inferred from homology"/>
<dbReference type="OrthoDB" id="1245404at2759"/>
<dbReference type="PROSITE" id="PS01031">
    <property type="entry name" value="SHSP"/>
    <property type="match status" value="1"/>
</dbReference>
<dbReference type="STRING" id="296587.C1EIT3"/>
<reference evidence="7 8" key="1">
    <citation type="journal article" date="2009" name="Science">
        <title>Green evolution and dynamic adaptations revealed by genomes of the marine picoeukaryotes Micromonas.</title>
        <authorList>
            <person name="Worden A.Z."/>
            <person name="Lee J.H."/>
            <person name="Mock T."/>
            <person name="Rouze P."/>
            <person name="Simmons M.P."/>
            <person name="Aerts A.L."/>
            <person name="Allen A.E."/>
            <person name="Cuvelier M.L."/>
            <person name="Derelle E."/>
            <person name="Everett M.V."/>
            <person name="Foulon E."/>
            <person name="Grimwood J."/>
            <person name="Gundlach H."/>
            <person name="Henrissat B."/>
            <person name="Napoli C."/>
            <person name="McDonald S.M."/>
            <person name="Parker M.S."/>
            <person name="Rombauts S."/>
            <person name="Salamov A."/>
            <person name="Von Dassow P."/>
            <person name="Badger J.H."/>
            <person name="Coutinho P.M."/>
            <person name="Demir E."/>
            <person name="Dubchak I."/>
            <person name="Gentemann C."/>
            <person name="Eikrem W."/>
            <person name="Gready J.E."/>
            <person name="John U."/>
            <person name="Lanier W."/>
            <person name="Lindquist E.A."/>
            <person name="Lucas S."/>
            <person name="Mayer K.F."/>
            <person name="Moreau H."/>
            <person name="Not F."/>
            <person name="Otillar R."/>
            <person name="Panaud O."/>
            <person name="Pangilinan J."/>
            <person name="Paulsen I."/>
            <person name="Piegu B."/>
            <person name="Poliakov A."/>
            <person name="Robbens S."/>
            <person name="Schmutz J."/>
            <person name="Toulza E."/>
            <person name="Wyss T."/>
            <person name="Zelensky A."/>
            <person name="Zhou K."/>
            <person name="Armbrust E.V."/>
            <person name="Bhattacharya D."/>
            <person name="Goodenough U.W."/>
            <person name="Van de Peer Y."/>
            <person name="Grigoriev I.V."/>
        </authorList>
    </citation>
    <scope>NUCLEOTIDE SEQUENCE [LARGE SCALE GENOMIC DNA]</scope>
    <source>
        <strain evidence="8">RCC299 / NOUM17</strain>
    </source>
</reference>
<evidence type="ECO:0000313" key="8">
    <source>
        <dbReference type="Proteomes" id="UP000002009"/>
    </source>
</evidence>
<dbReference type="GeneID" id="8249590"/>
<dbReference type="InParanoid" id="C1EIT3"/>
<evidence type="ECO:0000256" key="3">
    <source>
        <dbReference type="RuleBase" id="RU003616"/>
    </source>
</evidence>
<evidence type="ECO:0000313" key="7">
    <source>
        <dbReference type="EMBL" id="ACO68069.1"/>
    </source>
</evidence>
<keyword evidence="8" id="KW-1185">Reference proteome</keyword>
<sequence>MPPPPNTLLLLAALLLATASSTAAMQLFPMASHPEVDACVDAEADERRLLQHDHCDRGGVSTCGVDDPVMTRHPAVLARWPAVVDALRRSVRDTTARAREGLRRARRRHRAAARASSEETPADGDGAAADEDDDDEGAHHAAQRDTLAAIVDTLEDIERQLFLAAPSRRAASRAPAPLAALRDRALSWLGRGPDKTHGTPPDSATTNHGLVDWQRDLLFKTAVDVVETDRAYVLRADVPGLGDEDLRVDVDDDARTLRVFGRRDDAEETNAKTKTKNAKTKNAKTKNAKTKNADEDQSEDPASVPALTTPVYHARERHFGAFENTYALPPDADAAAVVASVRGGVLEVTVPKKSAEAGAGTRGPRRVAVARE</sequence>
<comment type="similarity">
    <text evidence="2 3">Belongs to the small heat shock protein (HSP20) family.</text>
</comment>
<feature type="region of interest" description="Disordered" evidence="4">
    <location>
        <begin position="189"/>
        <end position="208"/>
    </location>
</feature>
<dbReference type="KEGG" id="mis:MICPUN_64691"/>
<dbReference type="Proteomes" id="UP000002009">
    <property type="component" value="Chromosome 16"/>
</dbReference>
<dbReference type="Gene3D" id="2.60.40.790">
    <property type="match status" value="1"/>
</dbReference>
<keyword evidence="5" id="KW-0732">Signal</keyword>
<feature type="chain" id="PRO_5002906984" description="SHSP domain-containing protein" evidence="5">
    <location>
        <begin position="25"/>
        <end position="372"/>
    </location>
</feature>
<dbReference type="Pfam" id="PF00011">
    <property type="entry name" value="HSP20"/>
    <property type="match status" value="2"/>
</dbReference>
<feature type="signal peptide" evidence="5">
    <location>
        <begin position="1"/>
        <end position="24"/>
    </location>
</feature>
<dbReference type="RefSeq" id="XP_002506811.1">
    <property type="nucleotide sequence ID" value="XM_002506765.1"/>
</dbReference>
<dbReference type="CDD" id="cd06464">
    <property type="entry name" value="ACD_sHsps-like"/>
    <property type="match status" value="1"/>
</dbReference>
<evidence type="ECO:0000256" key="2">
    <source>
        <dbReference type="PROSITE-ProRule" id="PRU00285"/>
    </source>
</evidence>
<dbReference type="InterPro" id="IPR031107">
    <property type="entry name" value="Small_HSP"/>
</dbReference>
<feature type="region of interest" description="Disordered" evidence="4">
    <location>
        <begin position="353"/>
        <end position="372"/>
    </location>
</feature>